<feature type="region of interest" description="Disordered" evidence="10">
    <location>
        <begin position="317"/>
        <end position="346"/>
    </location>
</feature>
<evidence type="ECO:0000313" key="15">
    <source>
        <dbReference type="Xenbase" id="XB-GENE-29084163"/>
    </source>
</evidence>
<dbReference type="PANTHER" id="PTHR16515">
    <property type="entry name" value="PR DOMAIN ZINC FINGER PROTEIN"/>
    <property type="match status" value="1"/>
</dbReference>
<dbReference type="SMART" id="SM00355">
    <property type="entry name" value="ZnF_C2H2"/>
    <property type="match status" value="5"/>
</dbReference>
<accession>A0A8J1IX56</accession>
<dbReference type="InterPro" id="IPR050331">
    <property type="entry name" value="Zinc_finger"/>
</dbReference>
<evidence type="ECO:0000256" key="8">
    <source>
        <dbReference type="PROSITE-ProRule" id="PRU00042"/>
    </source>
</evidence>
<dbReference type="Proteomes" id="UP000008143">
    <property type="component" value="Chromosome 10"/>
</dbReference>
<evidence type="ECO:0000259" key="12">
    <source>
        <dbReference type="PROSITE" id="PS50950"/>
    </source>
</evidence>
<dbReference type="Pfam" id="PF00096">
    <property type="entry name" value="zf-C2H2"/>
    <property type="match status" value="3"/>
</dbReference>
<dbReference type="GO" id="GO:0003677">
    <property type="term" value="F:DNA binding"/>
    <property type="evidence" value="ECO:0007669"/>
    <property type="project" value="UniProtKB-UniRule"/>
</dbReference>
<dbReference type="GO" id="GO:0005634">
    <property type="term" value="C:nucleus"/>
    <property type="evidence" value="ECO:0007669"/>
    <property type="project" value="UniProtKB-SubCell"/>
</dbReference>
<feature type="domain" description="THAP-type" evidence="12">
    <location>
        <begin position="1"/>
        <end position="96"/>
    </location>
</feature>
<evidence type="ECO:0000256" key="10">
    <source>
        <dbReference type="SAM" id="MobiDB-lite"/>
    </source>
</evidence>
<keyword evidence="3" id="KW-0677">Repeat</keyword>
<feature type="domain" description="C2H2-type" evidence="11">
    <location>
        <begin position="563"/>
        <end position="590"/>
    </location>
</feature>
<dbReference type="SMART" id="SM00692">
    <property type="entry name" value="DM3"/>
    <property type="match status" value="1"/>
</dbReference>
<dbReference type="PROSITE" id="PS00028">
    <property type="entry name" value="ZINC_FINGER_C2H2_1"/>
    <property type="match status" value="5"/>
</dbReference>
<dbReference type="Xenbase" id="XB-GENE-29084163">
    <property type="gene designation" value="LOC100498365"/>
</dbReference>
<dbReference type="PANTHER" id="PTHR16515:SF49">
    <property type="entry name" value="GASTRULA ZINC FINGER PROTEIN XLCGF49.1-LIKE-RELATED"/>
    <property type="match status" value="1"/>
</dbReference>
<reference evidence="14" key="1">
    <citation type="submission" date="2025-08" db="UniProtKB">
        <authorList>
            <consortium name="RefSeq"/>
        </authorList>
    </citation>
    <scope>IDENTIFICATION</scope>
    <source>
        <strain evidence="14">Nigerian</strain>
        <tissue evidence="14">Liver and blood</tissue>
    </source>
</reference>
<keyword evidence="5" id="KW-0862">Zinc</keyword>
<feature type="region of interest" description="Disordered" evidence="10">
    <location>
        <begin position="401"/>
        <end position="498"/>
    </location>
</feature>
<evidence type="ECO:0000313" key="13">
    <source>
        <dbReference type="Proteomes" id="UP000008143"/>
    </source>
</evidence>
<dbReference type="SUPFAM" id="SSF57716">
    <property type="entry name" value="Glucocorticoid receptor-like (DNA-binding domain)"/>
    <property type="match status" value="1"/>
</dbReference>
<comment type="subcellular location">
    <subcellularLocation>
        <location evidence="1">Nucleus</location>
    </subcellularLocation>
</comment>
<organism evidence="13 14">
    <name type="scientific">Xenopus tropicalis</name>
    <name type="common">Western clawed frog</name>
    <name type="synonym">Silurana tropicalis</name>
    <dbReference type="NCBI Taxonomy" id="8364"/>
    <lineage>
        <taxon>Eukaryota</taxon>
        <taxon>Metazoa</taxon>
        <taxon>Chordata</taxon>
        <taxon>Craniata</taxon>
        <taxon>Vertebrata</taxon>
        <taxon>Euteleostomi</taxon>
        <taxon>Amphibia</taxon>
        <taxon>Batrachia</taxon>
        <taxon>Anura</taxon>
        <taxon>Pipoidea</taxon>
        <taxon>Pipidae</taxon>
        <taxon>Xenopodinae</taxon>
        <taxon>Xenopus</taxon>
        <taxon>Silurana</taxon>
    </lineage>
</organism>
<dbReference type="GO" id="GO:0008270">
    <property type="term" value="F:zinc ion binding"/>
    <property type="evidence" value="ECO:0007669"/>
    <property type="project" value="UniProtKB-KW"/>
</dbReference>
<protein>
    <submittedName>
        <fullName evidence="14">Zinc finger protein 436 isoform X1</fullName>
    </submittedName>
</protein>
<keyword evidence="2" id="KW-0479">Metal-binding</keyword>
<feature type="region of interest" description="Disordered" evidence="10">
    <location>
        <begin position="146"/>
        <end position="167"/>
    </location>
</feature>
<dbReference type="FunFam" id="3.30.160.60:FF:000446">
    <property type="entry name" value="Zinc finger protein"/>
    <property type="match status" value="1"/>
</dbReference>
<dbReference type="SUPFAM" id="SSF57667">
    <property type="entry name" value="beta-beta-alpha zinc fingers"/>
    <property type="match status" value="3"/>
</dbReference>
<gene>
    <name evidence="14 15" type="primary">LOC100498365</name>
</gene>
<evidence type="ECO:0000256" key="9">
    <source>
        <dbReference type="PROSITE-ProRule" id="PRU00309"/>
    </source>
</evidence>
<dbReference type="SMART" id="SM00980">
    <property type="entry name" value="THAP"/>
    <property type="match status" value="1"/>
</dbReference>
<evidence type="ECO:0000256" key="3">
    <source>
        <dbReference type="ARBA" id="ARBA00022737"/>
    </source>
</evidence>
<feature type="compositionally biased region" description="Basic and acidic residues" evidence="10">
    <location>
        <begin position="482"/>
        <end position="492"/>
    </location>
</feature>
<dbReference type="Pfam" id="PF05485">
    <property type="entry name" value="THAP"/>
    <property type="match status" value="1"/>
</dbReference>
<dbReference type="AlphaFoldDB" id="A0A8J1IX56"/>
<sequence>MEASAMTKCIVKGCSNTTQKNSGVTLHGFPNSLSAIKLWLEQTGNDFGDLDAFAKRVLDSRSRWIYRMCSKHFSPQSYIWSGKKLILRPDAVPTIFPGKMNRYIMEDVLGFTRSESAQVEMQLQLDSITQQHGGHHPTALCKCQTSEAPKTSKTEHRHKEEVKQAPTPATGKVMVDKSTNTDPMVGKADKGTLWPEFEYNFDGEPWKIKHDHFYPHVRLAKDPKKRGRPSKHRDSFWCTNDYESIKNSLNHKHRYPLTDSPYIFIERDYFDADMVPITSGDMAVFFSREEWKYIEEHKEDYQDMLPDEPPFSKFRLPQGWGPDNPKDEPAATEVSFPTPASPEDSKERMLITEDGLYTSLHYDAAPTSPPEHIKEEIEEIHISDKGFPEPKSECTDYPADEVKEEMEECSITDRDLGQNLDYSSDDFFPEERKRANKQVQSNEDEDATAPGLMGEENSHETDTNNKKSPCAGASPTNNAGEGEGKEENRNASDLDLEEEEGGLWPRKCKFCSTWFSNYFQLSLHLKTHAVKKLLKCPTCQKSYKFQSQLITHQKTHRVKQRVYTCPVCHVQYAQKYQFAAHMRIHPGEKPHMCDECGKCFAQKGSLVLHQKKHKGLSPFKCKQCGKQFDKRYKLVNHQKCHRTEKNPTNS</sequence>
<dbReference type="InterPro" id="IPR006612">
    <property type="entry name" value="THAP_Znf"/>
</dbReference>
<evidence type="ECO:0000259" key="11">
    <source>
        <dbReference type="PROSITE" id="PS50157"/>
    </source>
</evidence>
<keyword evidence="13" id="KW-1185">Reference proteome</keyword>
<dbReference type="FunFam" id="3.30.160.60:FF:000759">
    <property type="entry name" value="zinc finger protein 16"/>
    <property type="match status" value="1"/>
</dbReference>
<dbReference type="KEGG" id="xtr:100498365"/>
<keyword evidence="4 8" id="KW-0863">Zinc-finger</keyword>
<name>A0A8J1IX56_XENTR</name>
<evidence type="ECO:0000256" key="7">
    <source>
        <dbReference type="ARBA" id="ARBA00023242"/>
    </source>
</evidence>
<feature type="compositionally biased region" description="Basic and acidic residues" evidence="10">
    <location>
        <begin position="456"/>
        <end position="465"/>
    </location>
</feature>
<feature type="domain" description="C2H2-type" evidence="11">
    <location>
        <begin position="534"/>
        <end position="561"/>
    </location>
</feature>
<dbReference type="AGR" id="Xenbase:XB-GENE-29084163"/>
<dbReference type="OMA" id="EMNEDSM"/>
<feature type="compositionally biased region" description="Basic and acidic residues" evidence="10">
    <location>
        <begin position="150"/>
        <end position="163"/>
    </location>
</feature>
<feature type="domain" description="C2H2-type" evidence="11">
    <location>
        <begin position="619"/>
        <end position="646"/>
    </location>
</feature>
<evidence type="ECO:0000256" key="4">
    <source>
        <dbReference type="ARBA" id="ARBA00022771"/>
    </source>
</evidence>
<keyword evidence="6 9" id="KW-0238">DNA-binding</keyword>
<evidence type="ECO:0000256" key="1">
    <source>
        <dbReference type="ARBA" id="ARBA00004123"/>
    </source>
</evidence>
<feature type="domain" description="C2H2-type" evidence="11">
    <location>
        <begin position="591"/>
        <end position="618"/>
    </location>
</feature>
<feature type="domain" description="C2H2-type" evidence="11">
    <location>
        <begin position="506"/>
        <end position="533"/>
    </location>
</feature>
<dbReference type="InterPro" id="IPR036236">
    <property type="entry name" value="Znf_C2H2_sf"/>
</dbReference>
<dbReference type="OrthoDB" id="6077919at2759"/>
<dbReference type="GeneID" id="100498365"/>
<feature type="compositionally biased region" description="Acidic residues" evidence="10">
    <location>
        <begin position="401"/>
        <end position="410"/>
    </location>
</feature>
<dbReference type="PROSITE" id="PS50950">
    <property type="entry name" value="ZF_THAP"/>
    <property type="match status" value="1"/>
</dbReference>
<dbReference type="InterPro" id="IPR013087">
    <property type="entry name" value="Znf_C2H2_type"/>
</dbReference>
<dbReference type="RefSeq" id="XP_031750192.1">
    <property type="nucleotide sequence ID" value="XM_031894332.1"/>
</dbReference>
<evidence type="ECO:0000256" key="2">
    <source>
        <dbReference type="ARBA" id="ARBA00022723"/>
    </source>
</evidence>
<evidence type="ECO:0000256" key="5">
    <source>
        <dbReference type="ARBA" id="ARBA00022833"/>
    </source>
</evidence>
<dbReference type="Gene3D" id="3.30.160.60">
    <property type="entry name" value="Classic Zinc Finger"/>
    <property type="match status" value="4"/>
</dbReference>
<evidence type="ECO:0000313" key="14">
    <source>
        <dbReference type="RefSeq" id="XP_031750192.1"/>
    </source>
</evidence>
<proteinExistence type="predicted"/>
<keyword evidence="7" id="KW-0539">Nucleus</keyword>
<dbReference type="PROSITE" id="PS50157">
    <property type="entry name" value="ZINC_FINGER_C2H2_2"/>
    <property type="match status" value="5"/>
</dbReference>
<evidence type="ECO:0000256" key="6">
    <source>
        <dbReference type="ARBA" id="ARBA00023125"/>
    </source>
</evidence>